<dbReference type="InterPro" id="IPR025486">
    <property type="entry name" value="DUF4378"/>
</dbReference>
<feature type="region of interest" description="Disordered" evidence="1">
    <location>
        <begin position="27"/>
        <end position="51"/>
    </location>
</feature>
<gene>
    <name evidence="4" type="ORF">NCGR_LOCUS5604</name>
</gene>
<feature type="compositionally biased region" description="Polar residues" evidence="1">
    <location>
        <begin position="570"/>
        <end position="588"/>
    </location>
</feature>
<feature type="region of interest" description="Disordered" evidence="1">
    <location>
        <begin position="152"/>
        <end position="176"/>
    </location>
</feature>
<dbReference type="AlphaFoldDB" id="A0A811MLP5"/>
<dbReference type="PANTHER" id="PTHR40836">
    <property type="entry name" value="RB1-INDUCIBLE COILED-COIL PROTEIN"/>
    <property type="match status" value="1"/>
</dbReference>
<feature type="chain" id="PRO_5032844147" description="DUF4378 domain-containing protein" evidence="2">
    <location>
        <begin position="29"/>
        <end position="969"/>
    </location>
</feature>
<protein>
    <recommendedName>
        <fullName evidence="3">DUF4378 domain-containing protein</fullName>
    </recommendedName>
</protein>
<feature type="region of interest" description="Disordered" evidence="1">
    <location>
        <begin position="500"/>
        <end position="588"/>
    </location>
</feature>
<feature type="region of interest" description="Disordered" evidence="1">
    <location>
        <begin position="703"/>
        <end position="730"/>
    </location>
</feature>
<feature type="domain" description="DUF4378" evidence="3">
    <location>
        <begin position="798"/>
        <end position="958"/>
    </location>
</feature>
<evidence type="ECO:0000256" key="1">
    <source>
        <dbReference type="SAM" id="MobiDB-lite"/>
    </source>
</evidence>
<feature type="compositionally biased region" description="Basic and acidic residues" evidence="1">
    <location>
        <begin position="637"/>
        <end position="647"/>
    </location>
</feature>
<feature type="compositionally biased region" description="Polar residues" evidence="1">
    <location>
        <begin position="154"/>
        <end position="165"/>
    </location>
</feature>
<keyword evidence="2" id="KW-0732">Signal</keyword>
<sequence>MQERHPAPALTRQSLLFFLPWRAQECQAEREQTTKPTNPAAAGNKRGETERRVRYLDFSHASTSRKWGHKRQGDGLEAPRNSMEFALEASHSYGVFQEDVPYSCNMRQYPKSGFSHSSNTVKKRIQEDISFRTNEGQKRPGVIARLMGMESPPLNATTESISRSEITPRPTMARRDNPSEMISAKHVSFVQHNNRDSTKQAPKQEIRAYGYGKERDVFGQMNTRSNEWSKPQPREHPQEEELQKFKEEFEAWQASRAWEQSRSFELESSLDDDDDDSRCTDIVPYRYQHHHNGNGKAASHGTKHMHSSNEDVHWRRSSMESSTSISGSRTFSLTTSADAAAACSTRLPLSRSYHEEERSSLSPTRIVILKPCPELSTDDIEESSLGSPELVKKENNMEAFLEEVKKRLKIELEGGVASDDKQADRRWAPAAGDIIPADPKQIARSIANQIRENVTRDMHPALVRSESTRSYRSDVPFDGQGQMDYIGRDARRQLSDRLKNVLRRDPPDAETPFSFSHRRRATSTSFDEESRPKPTRQVAPPPPPPPRKGKVRSKEEKKRAVESDVRSFRYGSNNTPTTTAQLDSESVSPRNLMRSFSAPVSGTTFVKLLSEEPRVLTGARLQRKQEGHGSSRPASSSEERKGRKDAFSIRGKVSNLRQNLGLRAKLFGKKFHASDEPFPEDLPPIGTLITAPSVLIHPGVLQENSTEVPPSPASWCSSPPDEMNRGGYPSPVSPLEASFSEHRSHLRTEAKDMASTASEPGILSEQVQTEEQHTETSPVLDEHDDGDMDATDDHPIKSFARAVLVVAGMYGRRQNPGDAAMSECETKPIPKWVLEEVVSSAPADGGAAAVDYRLLFDLVNEALPGAVRASTTLCAFDKCYAMVPRRAPGGKALLEALWKSMQVWLEPPSDSRTSSSASVDVLIGRDLSVSPWHGAFREDADALARDVEAEMLDELLDETLWDVLLNVGD</sequence>
<name>A0A811MLP5_9POAL</name>
<keyword evidence="5" id="KW-1185">Reference proteome</keyword>
<evidence type="ECO:0000259" key="3">
    <source>
        <dbReference type="Pfam" id="PF14309"/>
    </source>
</evidence>
<feature type="region of interest" description="Disordered" evidence="1">
    <location>
        <begin position="616"/>
        <end position="648"/>
    </location>
</feature>
<dbReference type="Pfam" id="PF14309">
    <property type="entry name" value="DUF4378"/>
    <property type="match status" value="1"/>
</dbReference>
<feature type="region of interest" description="Disordered" evidence="1">
    <location>
        <begin position="765"/>
        <end position="785"/>
    </location>
</feature>
<dbReference type="OrthoDB" id="446244at2759"/>
<dbReference type="EMBL" id="CAJGYO010000002">
    <property type="protein sequence ID" value="CAD6209398.1"/>
    <property type="molecule type" value="Genomic_DNA"/>
</dbReference>
<feature type="signal peptide" evidence="2">
    <location>
        <begin position="1"/>
        <end position="28"/>
    </location>
</feature>
<dbReference type="PANTHER" id="PTHR40836:SF4">
    <property type="entry name" value="RB1-INDUCIBLE COILED-COIL PROTEIN"/>
    <property type="match status" value="1"/>
</dbReference>
<feature type="region of interest" description="Disordered" evidence="1">
    <location>
        <begin position="457"/>
        <end position="486"/>
    </location>
</feature>
<organism evidence="4 5">
    <name type="scientific">Miscanthus lutarioriparius</name>
    <dbReference type="NCBI Taxonomy" id="422564"/>
    <lineage>
        <taxon>Eukaryota</taxon>
        <taxon>Viridiplantae</taxon>
        <taxon>Streptophyta</taxon>
        <taxon>Embryophyta</taxon>
        <taxon>Tracheophyta</taxon>
        <taxon>Spermatophyta</taxon>
        <taxon>Magnoliopsida</taxon>
        <taxon>Liliopsida</taxon>
        <taxon>Poales</taxon>
        <taxon>Poaceae</taxon>
        <taxon>PACMAD clade</taxon>
        <taxon>Panicoideae</taxon>
        <taxon>Andropogonodae</taxon>
        <taxon>Andropogoneae</taxon>
        <taxon>Saccharinae</taxon>
        <taxon>Miscanthus</taxon>
    </lineage>
</organism>
<accession>A0A811MLP5</accession>
<evidence type="ECO:0000313" key="4">
    <source>
        <dbReference type="EMBL" id="CAD6209398.1"/>
    </source>
</evidence>
<dbReference type="Proteomes" id="UP000604825">
    <property type="component" value="Unassembled WGS sequence"/>
</dbReference>
<comment type="caution">
    <text evidence="4">The sequence shown here is derived from an EMBL/GenBank/DDBJ whole genome shotgun (WGS) entry which is preliminary data.</text>
</comment>
<evidence type="ECO:0000313" key="5">
    <source>
        <dbReference type="Proteomes" id="UP000604825"/>
    </source>
</evidence>
<reference evidence="4" key="1">
    <citation type="submission" date="2020-10" db="EMBL/GenBank/DDBJ databases">
        <authorList>
            <person name="Han B."/>
            <person name="Lu T."/>
            <person name="Zhao Q."/>
            <person name="Huang X."/>
            <person name="Zhao Y."/>
        </authorList>
    </citation>
    <scope>NUCLEOTIDE SEQUENCE</scope>
</reference>
<proteinExistence type="predicted"/>
<feature type="compositionally biased region" description="Basic and acidic residues" evidence="1">
    <location>
        <begin position="552"/>
        <end position="567"/>
    </location>
</feature>
<feature type="region of interest" description="Disordered" evidence="1">
    <location>
        <begin position="194"/>
        <end position="215"/>
    </location>
</feature>
<evidence type="ECO:0000256" key="2">
    <source>
        <dbReference type="SAM" id="SignalP"/>
    </source>
</evidence>
<feature type="region of interest" description="Disordered" evidence="1">
    <location>
        <begin position="288"/>
        <end position="313"/>
    </location>
</feature>